<name>A0ABR0ABM4_9CRUS</name>
<reference evidence="1 2" key="1">
    <citation type="journal article" date="2023" name="Nucleic Acids Res.">
        <title>The hologenome of Daphnia magna reveals possible DNA methylation and microbiome-mediated evolution of the host genome.</title>
        <authorList>
            <person name="Chaturvedi A."/>
            <person name="Li X."/>
            <person name="Dhandapani V."/>
            <person name="Marshall H."/>
            <person name="Kissane S."/>
            <person name="Cuenca-Cambronero M."/>
            <person name="Asole G."/>
            <person name="Calvet F."/>
            <person name="Ruiz-Romero M."/>
            <person name="Marangio P."/>
            <person name="Guigo R."/>
            <person name="Rago D."/>
            <person name="Mirbahai L."/>
            <person name="Eastwood N."/>
            <person name="Colbourne J.K."/>
            <person name="Zhou J."/>
            <person name="Mallon E."/>
            <person name="Orsini L."/>
        </authorList>
    </citation>
    <scope>NUCLEOTIDE SEQUENCE [LARGE SCALE GENOMIC DNA]</scope>
    <source>
        <strain evidence="1">LRV0_1</strain>
    </source>
</reference>
<evidence type="ECO:0000313" key="1">
    <source>
        <dbReference type="EMBL" id="KAK4022522.1"/>
    </source>
</evidence>
<dbReference type="EMBL" id="JAOYFB010000037">
    <property type="protein sequence ID" value="KAK4022522.1"/>
    <property type="molecule type" value="Genomic_DNA"/>
</dbReference>
<keyword evidence="2" id="KW-1185">Reference proteome</keyword>
<organism evidence="1 2">
    <name type="scientific">Daphnia magna</name>
    <dbReference type="NCBI Taxonomy" id="35525"/>
    <lineage>
        <taxon>Eukaryota</taxon>
        <taxon>Metazoa</taxon>
        <taxon>Ecdysozoa</taxon>
        <taxon>Arthropoda</taxon>
        <taxon>Crustacea</taxon>
        <taxon>Branchiopoda</taxon>
        <taxon>Diplostraca</taxon>
        <taxon>Cladocera</taxon>
        <taxon>Anomopoda</taxon>
        <taxon>Daphniidae</taxon>
        <taxon>Daphnia</taxon>
    </lineage>
</organism>
<accession>A0ABR0ABM4</accession>
<gene>
    <name evidence="1" type="ORF">OUZ56_007986</name>
</gene>
<comment type="caution">
    <text evidence="1">The sequence shown here is derived from an EMBL/GenBank/DDBJ whole genome shotgun (WGS) entry which is preliminary data.</text>
</comment>
<proteinExistence type="predicted"/>
<protein>
    <submittedName>
        <fullName evidence="1">Uncharacterized protein</fullName>
    </submittedName>
</protein>
<sequence>MSKEVKTIVALTGHSTVQHQTPSFLHKKNQNNRPLRYCTAEQLQGGREEFGPVAGGGSFQGLLNLAQHASSWVGDQ</sequence>
<dbReference type="Proteomes" id="UP001234178">
    <property type="component" value="Unassembled WGS sequence"/>
</dbReference>
<evidence type="ECO:0000313" key="2">
    <source>
        <dbReference type="Proteomes" id="UP001234178"/>
    </source>
</evidence>